<dbReference type="SUPFAM" id="SSF53187">
    <property type="entry name" value="Zn-dependent exopeptidases"/>
    <property type="match status" value="1"/>
</dbReference>
<dbReference type="InterPro" id="IPR036264">
    <property type="entry name" value="Bact_exopeptidase_dim_dom"/>
</dbReference>
<comment type="similarity">
    <text evidence="1">Belongs to the peptidase M20A family.</text>
</comment>
<dbReference type="Gene3D" id="3.40.630.10">
    <property type="entry name" value="Zn peptidases"/>
    <property type="match status" value="1"/>
</dbReference>
<proteinExistence type="inferred from homology"/>
<dbReference type="GO" id="GO:0005737">
    <property type="term" value="C:cytoplasm"/>
    <property type="evidence" value="ECO:0007669"/>
    <property type="project" value="TreeGrafter"/>
</dbReference>
<evidence type="ECO:0000313" key="3">
    <source>
        <dbReference type="EMBL" id="SMG43210.1"/>
    </source>
</evidence>
<dbReference type="NCBIfam" id="TIGR01891">
    <property type="entry name" value="amidohydrolases"/>
    <property type="match status" value="1"/>
</dbReference>
<dbReference type="InterPro" id="IPR002933">
    <property type="entry name" value="Peptidase_M20"/>
</dbReference>
<organism evidence="3 4">
    <name type="scientific">Dethiosulfovibrio salsuginis</name>
    <dbReference type="NCBI Taxonomy" id="561720"/>
    <lineage>
        <taxon>Bacteria</taxon>
        <taxon>Thermotogati</taxon>
        <taxon>Synergistota</taxon>
        <taxon>Synergistia</taxon>
        <taxon>Synergistales</taxon>
        <taxon>Dethiosulfovibrionaceae</taxon>
        <taxon>Dethiosulfovibrio</taxon>
    </lineage>
</organism>
<name>A0A1X7KNZ1_9BACT</name>
<dbReference type="PANTHER" id="PTHR30575:SF0">
    <property type="entry name" value="XAA-ARG DIPEPTIDASE"/>
    <property type="match status" value="1"/>
</dbReference>
<dbReference type="STRING" id="561720.SAMN06275492_1339"/>
<dbReference type="FunFam" id="3.30.70.360:FF:000004">
    <property type="entry name" value="Peptidase M20 domain-containing protein 2"/>
    <property type="match status" value="1"/>
</dbReference>
<evidence type="ECO:0000259" key="2">
    <source>
        <dbReference type="Pfam" id="PF07687"/>
    </source>
</evidence>
<evidence type="ECO:0000256" key="1">
    <source>
        <dbReference type="PIRNR" id="PIRNR037226"/>
    </source>
</evidence>
<dbReference type="PANTHER" id="PTHR30575">
    <property type="entry name" value="PEPTIDASE M20"/>
    <property type="match status" value="1"/>
</dbReference>
<sequence length="390" mass="41770">MSIDYSDAVRRLDDGIERFFPEAKDLSDWMAANPELSGEEFKTTDKIVQLLAKEGYDVERPYGGLPTAFKASCGKGDPKVAVMVECDALPGLGHGCGHCVHGSMSVLAGLGLIGLADDLGGSIHVIGTPAEETDGAKCSMAESGLFDGYDLAIMIHSCGGFNTTAFRSLAMDGYRFTFKGRASHAAGAPWEGKNALNGVQLMFHAVDMLRQHTIPEARMHGVFDYGGAAPNIVPDRAVCRFEFRAPTRSYLDGLTSCCLDCARGAALATGTEVSWEKFESSFDEMIPNQPGESMIGEIYSELGIPFDPPVDPTGSTDVGNVSQRCPALQPLLAITSDRYALHTVEFAESVTGPEAHEALLLGAKVIGRAVIKTILDRDLAESMRQVIPKK</sequence>
<reference evidence="4" key="1">
    <citation type="submission" date="2017-04" db="EMBL/GenBank/DDBJ databases">
        <authorList>
            <person name="Varghese N."/>
            <person name="Submissions S."/>
        </authorList>
    </citation>
    <scope>NUCLEOTIDE SEQUENCE [LARGE SCALE GENOMIC DNA]</scope>
    <source>
        <strain evidence="4">USBA 82</strain>
    </source>
</reference>
<dbReference type="RefSeq" id="WP_085545309.1">
    <property type="nucleotide sequence ID" value="NZ_FXBB01000033.1"/>
</dbReference>
<dbReference type="SUPFAM" id="SSF55031">
    <property type="entry name" value="Bacterial exopeptidase dimerisation domain"/>
    <property type="match status" value="1"/>
</dbReference>
<dbReference type="EMBL" id="FXBB01000033">
    <property type="protein sequence ID" value="SMG43210.1"/>
    <property type="molecule type" value="Genomic_DNA"/>
</dbReference>
<dbReference type="Proteomes" id="UP000193355">
    <property type="component" value="Unassembled WGS sequence"/>
</dbReference>
<dbReference type="InterPro" id="IPR017144">
    <property type="entry name" value="Xaa-Arg_dipeptidase"/>
</dbReference>
<keyword evidence="4" id="KW-1185">Reference proteome</keyword>
<dbReference type="GO" id="GO:0046657">
    <property type="term" value="P:folic acid catabolic process"/>
    <property type="evidence" value="ECO:0007669"/>
    <property type="project" value="TreeGrafter"/>
</dbReference>
<dbReference type="Pfam" id="PF07687">
    <property type="entry name" value="M20_dimer"/>
    <property type="match status" value="1"/>
</dbReference>
<keyword evidence="3" id="KW-0378">Hydrolase</keyword>
<protein>
    <recommendedName>
        <fullName evidence="1">Peptidase M20 domain-containing protein 2</fullName>
    </recommendedName>
</protein>
<dbReference type="InterPro" id="IPR017439">
    <property type="entry name" value="Amidohydrolase"/>
</dbReference>
<dbReference type="Pfam" id="PF01546">
    <property type="entry name" value="Peptidase_M20"/>
    <property type="match status" value="1"/>
</dbReference>
<dbReference type="GO" id="GO:0016805">
    <property type="term" value="F:dipeptidase activity"/>
    <property type="evidence" value="ECO:0007669"/>
    <property type="project" value="InterPro"/>
</dbReference>
<evidence type="ECO:0000313" key="4">
    <source>
        <dbReference type="Proteomes" id="UP000193355"/>
    </source>
</evidence>
<dbReference type="PIRSF" id="PIRSF037226">
    <property type="entry name" value="Amidohydrolase_ACY1L2_prd"/>
    <property type="match status" value="1"/>
</dbReference>
<dbReference type="Gene3D" id="3.30.70.360">
    <property type="match status" value="1"/>
</dbReference>
<feature type="domain" description="Peptidase M20 dimerisation" evidence="2">
    <location>
        <begin position="173"/>
        <end position="247"/>
    </location>
</feature>
<dbReference type="AlphaFoldDB" id="A0A1X7KNZ1"/>
<dbReference type="CDD" id="cd03887">
    <property type="entry name" value="M20_Acy1L2"/>
    <property type="match status" value="1"/>
</dbReference>
<dbReference type="InterPro" id="IPR052030">
    <property type="entry name" value="Peptidase_M20/M20A_hydrolases"/>
</dbReference>
<dbReference type="InterPro" id="IPR011650">
    <property type="entry name" value="Peptidase_M20_dimer"/>
</dbReference>
<dbReference type="OrthoDB" id="9781032at2"/>
<accession>A0A1X7KNZ1</accession>
<gene>
    <name evidence="3" type="ORF">SAMN06275492_1339</name>
</gene>
<dbReference type="GO" id="GO:0071713">
    <property type="term" value="F:para-aminobenzoyl-glutamate hydrolase activity"/>
    <property type="evidence" value="ECO:0007669"/>
    <property type="project" value="TreeGrafter"/>
</dbReference>